<dbReference type="Pfam" id="PF12680">
    <property type="entry name" value="SnoaL_2"/>
    <property type="match status" value="1"/>
</dbReference>
<reference evidence="3" key="1">
    <citation type="journal article" date="2019" name="Int. J. Syst. Evol. Microbiol.">
        <title>The Global Catalogue of Microorganisms (GCM) 10K type strain sequencing project: providing services to taxonomists for standard genome sequencing and annotation.</title>
        <authorList>
            <consortium name="The Broad Institute Genomics Platform"/>
            <consortium name="The Broad Institute Genome Sequencing Center for Infectious Disease"/>
            <person name="Wu L."/>
            <person name="Ma J."/>
        </authorList>
    </citation>
    <scope>NUCLEOTIDE SEQUENCE [LARGE SCALE GENOMIC DNA]</scope>
    <source>
        <strain evidence="3">CGMCC 4.7330</strain>
    </source>
</reference>
<evidence type="ECO:0000313" key="3">
    <source>
        <dbReference type="Proteomes" id="UP001595696"/>
    </source>
</evidence>
<feature type="domain" description="SnoaL-like" evidence="1">
    <location>
        <begin position="5"/>
        <end position="104"/>
    </location>
</feature>
<dbReference type="Gene3D" id="3.10.450.50">
    <property type="match status" value="1"/>
</dbReference>
<evidence type="ECO:0000259" key="1">
    <source>
        <dbReference type="Pfam" id="PF12680"/>
    </source>
</evidence>
<comment type="caution">
    <text evidence="2">The sequence shown here is derived from an EMBL/GenBank/DDBJ whole genome shotgun (WGS) entry which is preliminary data.</text>
</comment>
<accession>A0ABV8E133</accession>
<protein>
    <submittedName>
        <fullName evidence="2">Nuclear transport factor 2 family protein</fullName>
    </submittedName>
</protein>
<dbReference type="EMBL" id="JBHSAX010000023">
    <property type="protein sequence ID" value="MFC3965933.1"/>
    <property type="molecule type" value="Genomic_DNA"/>
</dbReference>
<keyword evidence="3" id="KW-1185">Reference proteome</keyword>
<organism evidence="2 3">
    <name type="scientific">Nocardia jiangsuensis</name>
    <dbReference type="NCBI Taxonomy" id="1691563"/>
    <lineage>
        <taxon>Bacteria</taxon>
        <taxon>Bacillati</taxon>
        <taxon>Actinomycetota</taxon>
        <taxon>Actinomycetes</taxon>
        <taxon>Mycobacteriales</taxon>
        <taxon>Nocardiaceae</taxon>
        <taxon>Nocardia</taxon>
    </lineage>
</organism>
<sequence length="116" mass="12538">MNEIVTQYLAVWNTTDPAARRAAIVRVFTADAEYTDPLMAVRGHDEIDAGIAAAQAQFPGWEFRLAGEPDGHHDQVRFTWELGPAGAAPVVVGFDVAVLDQGRIGTVYGFLDQVPA</sequence>
<proteinExistence type="predicted"/>
<dbReference type="InterPro" id="IPR032710">
    <property type="entry name" value="NTF2-like_dom_sf"/>
</dbReference>
<dbReference type="InterPro" id="IPR037401">
    <property type="entry name" value="SnoaL-like"/>
</dbReference>
<evidence type="ECO:0000313" key="2">
    <source>
        <dbReference type="EMBL" id="MFC3965933.1"/>
    </source>
</evidence>
<name>A0ABV8E133_9NOCA</name>
<gene>
    <name evidence="2" type="ORF">ACFO0B_28415</name>
</gene>
<dbReference type="SUPFAM" id="SSF54427">
    <property type="entry name" value="NTF2-like"/>
    <property type="match status" value="1"/>
</dbReference>
<dbReference type="Proteomes" id="UP001595696">
    <property type="component" value="Unassembled WGS sequence"/>
</dbReference>
<dbReference type="RefSeq" id="WP_378616218.1">
    <property type="nucleotide sequence ID" value="NZ_JBHSAX010000023.1"/>
</dbReference>